<sequence length="88" mass="9546">MVPVSVLVVSFMGFAGLSLRYEQRHTKVKAAVSFLLIGSLTFLGPVIGGVVDVAYLPILYIPCIAGWCTMCIAAFAPHPYDIVRMVSR</sequence>
<accession>A0A845DLA8</accession>
<protein>
    <submittedName>
        <fullName evidence="2">Uncharacterized protein</fullName>
    </submittedName>
</protein>
<dbReference type="AlphaFoldDB" id="A0A845DLA8"/>
<gene>
    <name evidence="2" type="ORF">F4X82_01105</name>
</gene>
<keyword evidence="1" id="KW-0812">Transmembrane</keyword>
<feature type="transmembrane region" description="Helical" evidence="1">
    <location>
        <begin position="30"/>
        <end position="51"/>
    </location>
</feature>
<comment type="caution">
    <text evidence="2">The sequence shown here is derived from an EMBL/GenBank/DDBJ whole genome shotgun (WGS) entry which is preliminary data.</text>
</comment>
<dbReference type="Proteomes" id="UP000449092">
    <property type="component" value="Unassembled WGS sequence"/>
</dbReference>
<dbReference type="EMBL" id="VXOY01000010">
    <property type="protein sequence ID" value="MYE38103.1"/>
    <property type="molecule type" value="Genomic_DNA"/>
</dbReference>
<evidence type="ECO:0000313" key="2">
    <source>
        <dbReference type="EMBL" id="MYE38103.1"/>
    </source>
</evidence>
<reference evidence="2 3" key="1">
    <citation type="submission" date="2019-09" db="EMBL/GenBank/DDBJ databases">
        <title>Characterisation of the sponge microbiome using genome-centric metagenomics.</title>
        <authorList>
            <person name="Engelberts J.P."/>
            <person name="Robbins S.J."/>
            <person name="De Goeij J.M."/>
            <person name="Aranda M."/>
            <person name="Bell S.C."/>
            <person name="Webster N.S."/>
        </authorList>
    </citation>
    <scope>NUCLEOTIDE SEQUENCE [LARGE SCALE GENOMIC DNA]</scope>
    <source>
        <strain evidence="2">SB0662_bin_43</strain>
    </source>
</reference>
<feature type="transmembrane region" description="Helical" evidence="1">
    <location>
        <begin position="58"/>
        <end position="76"/>
    </location>
</feature>
<proteinExistence type="predicted"/>
<name>A0A845DLA8_9BACT</name>
<organism evidence="2 3">
    <name type="scientific">Candidatus Spechtbacteria bacterium SB0662_bin_43</name>
    <dbReference type="NCBI Taxonomy" id="2604897"/>
    <lineage>
        <taxon>Bacteria</taxon>
        <taxon>Candidatus Spechtiibacteriota</taxon>
    </lineage>
</organism>
<keyword evidence="1" id="KW-1133">Transmembrane helix</keyword>
<evidence type="ECO:0000313" key="3">
    <source>
        <dbReference type="Proteomes" id="UP000449092"/>
    </source>
</evidence>
<keyword evidence="1" id="KW-0472">Membrane</keyword>
<evidence type="ECO:0000256" key="1">
    <source>
        <dbReference type="SAM" id="Phobius"/>
    </source>
</evidence>